<dbReference type="HAMAP" id="MF_00010">
    <property type="entry name" value="UPF0060"/>
    <property type="match status" value="1"/>
</dbReference>
<dbReference type="NCBIfam" id="NF002586">
    <property type="entry name" value="PRK02237.1"/>
    <property type="match status" value="1"/>
</dbReference>
<comment type="caution">
    <text evidence="7">The sequence shown here is derived from an EMBL/GenBank/DDBJ whole genome shotgun (WGS) entry which is preliminary data.</text>
</comment>
<dbReference type="STRING" id="1423726.FC07_GL001387"/>
<evidence type="ECO:0000313" key="8">
    <source>
        <dbReference type="Proteomes" id="UP000051461"/>
    </source>
</evidence>
<dbReference type="Pfam" id="PF02694">
    <property type="entry name" value="UPF0060"/>
    <property type="match status" value="1"/>
</dbReference>
<proteinExistence type="inferred from homology"/>
<dbReference type="PANTHER" id="PTHR36116:SF1">
    <property type="entry name" value="UPF0060 MEMBRANE PROTEIN YNFA"/>
    <property type="match status" value="1"/>
</dbReference>
<keyword evidence="3 6" id="KW-0812">Transmembrane</keyword>
<dbReference type="InterPro" id="IPR003844">
    <property type="entry name" value="UPF0060"/>
</dbReference>
<dbReference type="InterPro" id="IPR037185">
    <property type="entry name" value="EmrE-like"/>
</dbReference>
<sequence length="107" mass="11761">MLRASLFFILAGICEIGGGYLVWQWLREGRSVIIGLIGGLVLFLYGIVATLQHFPDFSKVYAAYGGVFIVLSLLWGWGIDHKVPDRLDVLGALICLVGAVVILWPRS</sequence>
<keyword evidence="8" id="KW-1185">Reference proteome</keyword>
<accession>A0A0R1GG33</accession>
<gene>
    <name evidence="7" type="ORF">FC07_GL001387</name>
</gene>
<keyword evidence="5 6" id="KW-0472">Membrane</keyword>
<comment type="similarity">
    <text evidence="6">Belongs to the UPF0060 family.</text>
</comment>
<dbReference type="AlphaFoldDB" id="A0A0R1GG33"/>
<dbReference type="RefSeq" id="WP_057905480.1">
    <property type="nucleotide sequence ID" value="NZ_AZDA01000121.1"/>
</dbReference>
<feature type="transmembrane region" description="Helical" evidence="6">
    <location>
        <begin position="6"/>
        <end position="26"/>
    </location>
</feature>
<name>A0A0R1GG33_9LACO</name>
<evidence type="ECO:0000313" key="7">
    <source>
        <dbReference type="EMBL" id="KRK33134.1"/>
    </source>
</evidence>
<dbReference type="PANTHER" id="PTHR36116">
    <property type="entry name" value="UPF0060 MEMBRANE PROTEIN YNFA"/>
    <property type="match status" value="1"/>
</dbReference>
<evidence type="ECO:0000256" key="6">
    <source>
        <dbReference type="HAMAP-Rule" id="MF_00010"/>
    </source>
</evidence>
<dbReference type="PATRIC" id="fig|1423726.3.peg.1436"/>
<evidence type="ECO:0000256" key="3">
    <source>
        <dbReference type="ARBA" id="ARBA00022692"/>
    </source>
</evidence>
<dbReference type="SUPFAM" id="SSF103481">
    <property type="entry name" value="Multidrug resistance efflux transporter EmrE"/>
    <property type="match status" value="1"/>
</dbReference>
<evidence type="ECO:0000256" key="2">
    <source>
        <dbReference type="ARBA" id="ARBA00022475"/>
    </source>
</evidence>
<evidence type="ECO:0000256" key="1">
    <source>
        <dbReference type="ARBA" id="ARBA00004127"/>
    </source>
</evidence>
<organism evidence="7 8">
    <name type="scientific">Loigolactobacillus bifermentans DSM 20003</name>
    <dbReference type="NCBI Taxonomy" id="1423726"/>
    <lineage>
        <taxon>Bacteria</taxon>
        <taxon>Bacillati</taxon>
        <taxon>Bacillota</taxon>
        <taxon>Bacilli</taxon>
        <taxon>Lactobacillales</taxon>
        <taxon>Lactobacillaceae</taxon>
        <taxon>Loigolactobacillus</taxon>
    </lineage>
</organism>
<dbReference type="Proteomes" id="UP000051461">
    <property type="component" value="Unassembled WGS sequence"/>
</dbReference>
<feature type="transmembrane region" description="Helical" evidence="6">
    <location>
        <begin position="89"/>
        <end position="105"/>
    </location>
</feature>
<dbReference type="EMBL" id="AZDA01000121">
    <property type="protein sequence ID" value="KRK33134.1"/>
    <property type="molecule type" value="Genomic_DNA"/>
</dbReference>
<evidence type="ECO:0000256" key="4">
    <source>
        <dbReference type="ARBA" id="ARBA00022989"/>
    </source>
</evidence>
<keyword evidence="4 6" id="KW-1133">Transmembrane helix</keyword>
<feature type="transmembrane region" description="Helical" evidence="6">
    <location>
        <begin position="60"/>
        <end position="77"/>
    </location>
</feature>
<dbReference type="OrthoDB" id="123240at2"/>
<feature type="transmembrane region" description="Helical" evidence="6">
    <location>
        <begin position="33"/>
        <end position="54"/>
    </location>
</feature>
<protein>
    <submittedName>
        <fullName evidence="7">Uncharacterized protein</fullName>
    </submittedName>
</protein>
<reference evidence="7 8" key="1">
    <citation type="journal article" date="2015" name="Genome Announc.">
        <title>Expanding the biotechnology potential of lactobacilli through comparative genomics of 213 strains and associated genera.</title>
        <authorList>
            <person name="Sun Z."/>
            <person name="Harris H.M."/>
            <person name="McCann A."/>
            <person name="Guo C."/>
            <person name="Argimon S."/>
            <person name="Zhang W."/>
            <person name="Yang X."/>
            <person name="Jeffery I.B."/>
            <person name="Cooney J.C."/>
            <person name="Kagawa T.F."/>
            <person name="Liu W."/>
            <person name="Song Y."/>
            <person name="Salvetti E."/>
            <person name="Wrobel A."/>
            <person name="Rasinkangas P."/>
            <person name="Parkhill J."/>
            <person name="Rea M.C."/>
            <person name="O'Sullivan O."/>
            <person name="Ritari J."/>
            <person name="Douillard F.P."/>
            <person name="Paul Ross R."/>
            <person name="Yang R."/>
            <person name="Briner A.E."/>
            <person name="Felis G.E."/>
            <person name="de Vos W.M."/>
            <person name="Barrangou R."/>
            <person name="Klaenhammer T.R."/>
            <person name="Caufield P.W."/>
            <person name="Cui Y."/>
            <person name="Zhang H."/>
            <person name="O'Toole P.W."/>
        </authorList>
    </citation>
    <scope>NUCLEOTIDE SEQUENCE [LARGE SCALE GENOMIC DNA]</scope>
    <source>
        <strain evidence="7 8">DSM 20003</strain>
    </source>
</reference>
<dbReference type="GO" id="GO:0005886">
    <property type="term" value="C:plasma membrane"/>
    <property type="evidence" value="ECO:0007669"/>
    <property type="project" value="UniProtKB-SubCell"/>
</dbReference>
<keyword evidence="2 6" id="KW-1003">Cell membrane</keyword>
<evidence type="ECO:0000256" key="5">
    <source>
        <dbReference type="ARBA" id="ARBA00023136"/>
    </source>
</evidence>
<comment type="subcellular location">
    <subcellularLocation>
        <location evidence="6">Cell membrane</location>
        <topology evidence="6">Multi-pass membrane protein</topology>
    </subcellularLocation>
    <subcellularLocation>
        <location evidence="1">Endomembrane system</location>
        <topology evidence="1">Multi-pass membrane protein</topology>
    </subcellularLocation>
</comment>